<dbReference type="EMBL" id="LT934119">
    <property type="protein sequence ID" value="VAI14874.1"/>
    <property type="molecule type" value="Genomic_DNA"/>
</dbReference>
<dbReference type="PANTHER" id="PTHR45707:SF80">
    <property type="entry name" value="PROTEIN KINASE DOMAIN-CONTAINING PROTEIN"/>
    <property type="match status" value="1"/>
</dbReference>
<organism evidence="2 3">
    <name type="scientific">Triticum turgidum subsp. durum</name>
    <name type="common">Durum wheat</name>
    <name type="synonym">Triticum durum</name>
    <dbReference type="NCBI Taxonomy" id="4567"/>
    <lineage>
        <taxon>Eukaryota</taxon>
        <taxon>Viridiplantae</taxon>
        <taxon>Streptophyta</taxon>
        <taxon>Embryophyta</taxon>
        <taxon>Tracheophyta</taxon>
        <taxon>Spermatophyta</taxon>
        <taxon>Magnoliopsida</taxon>
        <taxon>Liliopsida</taxon>
        <taxon>Poales</taxon>
        <taxon>Poaceae</taxon>
        <taxon>BOP clade</taxon>
        <taxon>Pooideae</taxon>
        <taxon>Triticodae</taxon>
        <taxon>Triticeae</taxon>
        <taxon>Triticinae</taxon>
        <taxon>Triticum</taxon>
    </lineage>
</organism>
<dbReference type="AlphaFoldDB" id="A0A9R0TJB2"/>
<dbReference type="Proteomes" id="UP000324705">
    <property type="component" value="Chromosome 5A"/>
</dbReference>
<dbReference type="SUPFAM" id="SSF56112">
    <property type="entry name" value="Protein kinase-like (PK-like)"/>
    <property type="match status" value="1"/>
</dbReference>
<evidence type="ECO:0000313" key="2">
    <source>
        <dbReference type="EMBL" id="VAI14874.1"/>
    </source>
</evidence>
<dbReference type="GO" id="GO:0005524">
    <property type="term" value="F:ATP binding"/>
    <property type="evidence" value="ECO:0007669"/>
    <property type="project" value="InterPro"/>
</dbReference>
<dbReference type="PROSITE" id="PS00108">
    <property type="entry name" value="PROTEIN_KINASE_ST"/>
    <property type="match status" value="1"/>
</dbReference>
<dbReference type="InterPro" id="IPR011009">
    <property type="entry name" value="Kinase-like_dom_sf"/>
</dbReference>
<sequence>MRVRELHCEYHMHNHPECRERYQIIKGICGGLHYLHESRIFHLDLKPENVLLDNNTVPKITDFSLSRCFEEKIKPRSTITSKFQ</sequence>
<evidence type="ECO:0000313" key="3">
    <source>
        <dbReference type="Proteomes" id="UP000324705"/>
    </source>
</evidence>
<dbReference type="PANTHER" id="PTHR45707">
    <property type="entry name" value="C2 CALCIUM/LIPID-BINDING PLANT PHOSPHORIBOSYLTRANSFERASE FAMILY PROTEIN"/>
    <property type="match status" value="1"/>
</dbReference>
<dbReference type="Pfam" id="PF00069">
    <property type="entry name" value="Pkinase"/>
    <property type="match status" value="1"/>
</dbReference>
<keyword evidence="3" id="KW-1185">Reference proteome</keyword>
<feature type="domain" description="Protein kinase" evidence="1">
    <location>
        <begin position="1"/>
        <end position="84"/>
    </location>
</feature>
<gene>
    <name evidence="2" type="ORF">TRITD_5Av1G070760</name>
</gene>
<proteinExistence type="predicted"/>
<reference evidence="2 3" key="1">
    <citation type="submission" date="2017-09" db="EMBL/GenBank/DDBJ databases">
        <authorList>
            <consortium name="International Durum Wheat Genome Sequencing Consortium (IDWGSC)"/>
            <person name="Milanesi L."/>
        </authorList>
    </citation>
    <scope>NUCLEOTIDE SEQUENCE [LARGE SCALE GENOMIC DNA]</scope>
    <source>
        <strain evidence="3">cv. Svevo</strain>
    </source>
</reference>
<evidence type="ECO:0000259" key="1">
    <source>
        <dbReference type="PROSITE" id="PS50011"/>
    </source>
</evidence>
<dbReference type="GO" id="GO:0004672">
    <property type="term" value="F:protein kinase activity"/>
    <property type="evidence" value="ECO:0007669"/>
    <property type="project" value="InterPro"/>
</dbReference>
<dbReference type="PROSITE" id="PS50011">
    <property type="entry name" value="PROTEIN_KINASE_DOM"/>
    <property type="match status" value="1"/>
</dbReference>
<dbReference type="InterPro" id="IPR000719">
    <property type="entry name" value="Prot_kinase_dom"/>
</dbReference>
<dbReference type="InterPro" id="IPR008271">
    <property type="entry name" value="Ser/Thr_kinase_AS"/>
</dbReference>
<accession>A0A9R0TJB2</accession>
<protein>
    <recommendedName>
        <fullName evidence="1">Protein kinase domain-containing protein</fullName>
    </recommendedName>
</protein>
<dbReference type="Gramene" id="TRITD5Av1G070760.1">
    <property type="protein sequence ID" value="TRITD5Av1G070760.1"/>
    <property type="gene ID" value="TRITD5Av1G070760"/>
</dbReference>
<name>A0A9R0TJB2_TRITD</name>
<dbReference type="Gene3D" id="1.10.510.10">
    <property type="entry name" value="Transferase(Phosphotransferase) domain 1"/>
    <property type="match status" value="1"/>
</dbReference>